<organism evidence="12 13">
    <name type="scientific">Arthrobacter methylotrophus</name>
    <dbReference type="NCBI Taxonomy" id="121291"/>
    <lineage>
        <taxon>Bacteria</taxon>
        <taxon>Bacillati</taxon>
        <taxon>Actinomycetota</taxon>
        <taxon>Actinomycetes</taxon>
        <taxon>Micrococcales</taxon>
        <taxon>Micrococcaceae</taxon>
        <taxon>Arthrobacter</taxon>
    </lineage>
</organism>
<feature type="transmembrane region" description="Helical" evidence="10">
    <location>
        <begin position="61"/>
        <end position="80"/>
    </location>
</feature>
<keyword evidence="10" id="KW-0915">Sodium</keyword>
<dbReference type="Pfam" id="PF02537">
    <property type="entry name" value="CRCB"/>
    <property type="match status" value="1"/>
</dbReference>
<keyword evidence="10" id="KW-0406">Ion transport</keyword>
<keyword evidence="5 10" id="KW-0472">Membrane</keyword>
<evidence type="ECO:0000256" key="3">
    <source>
        <dbReference type="ARBA" id="ARBA00022692"/>
    </source>
</evidence>
<keyword evidence="2 10" id="KW-1003">Cell membrane</keyword>
<comment type="catalytic activity">
    <reaction evidence="8">
        <text>fluoride(in) = fluoride(out)</text>
        <dbReference type="Rhea" id="RHEA:76159"/>
        <dbReference type="ChEBI" id="CHEBI:17051"/>
    </reaction>
    <physiologicalReaction direction="left-to-right" evidence="8">
        <dbReference type="Rhea" id="RHEA:76160"/>
    </physiologicalReaction>
</comment>
<protein>
    <recommendedName>
        <fullName evidence="10">Fluoride-specific ion channel FluC</fullName>
    </recommendedName>
</protein>
<feature type="transmembrane region" description="Helical" evidence="10">
    <location>
        <begin position="33"/>
        <end position="55"/>
    </location>
</feature>
<feature type="transmembrane region" description="Helical" evidence="10">
    <location>
        <begin position="92"/>
        <end position="111"/>
    </location>
</feature>
<comment type="subcellular location">
    <subcellularLocation>
        <location evidence="1 10">Cell membrane</location>
        <topology evidence="1 10">Multi-pass membrane protein</topology>
    </subcellularLocation>
</comment>
<evidence type="ECO:0000256" key="9">
    <source>
        <dbReference type="ARBA" id="ARBA00049940"/>
    </source>
</evidence>
<keyword evidence="13" id="KW-1185">Reference proteome</keyword>
<evidence type="ECO:0000313" key="12">
    <source>
        <dbReference type="EMBL" id="MFB9716735.1"/>
    </source>
</evidence>
<comment type="function">
    <text evidence="9 10">Fluoride-specific ion channel. Important for reducing fluoride concentration in the cell, thus reducing its toxicity.</text>
</comment>
<accession>A0ABV5UX75</accession>
<comment type="activity regulation">
    <text evidence="10">Na(+) is not transported, but it plays an essential structural role and its presence is essential for fluoride channel function.</text>
</comment>
<proteinExistence type="inferred from homology"/>
<evidence type="ECO:0000256" key="1">
    <source>
        <dbReference type="ARBA" id="ARBA00004651"/>
    </source>
</evidence>
<keyword evidence="6 10" id="KW-0407">Ion channel</keyword>
<dbReference type="HAMAP" id="MF_00454">
    <property type="entry name" value="FluC"/>
    <property type="match status" value="1"/>
</dbReference>
<feature type="binding site" evidence="10">
    <location>
        <position position="109"/>
    </location>
    <ligand>
        <name>Na(+)</name>
        <dbReference type="ChEBI" id="CHEBI:29101"/>
        <note>structural</note>
    </ligand>
</feature>
<evidence type="ECO:0000256" key="4">
    <source>
        <dbReference type="ARBA" id="ARBA00022989"/>
    </source>
</evidence>
<feature type="transmembrane region" description="Helical" evidence="10">
    <location>
        <begin position="131"/>
        <end position="154"/>
    </location>
</feature>
<gene>
    <name evidence="10" type="primary">fluC</name>
    <name evidence="10" type="synonym">crcB</name>
    <name evidence="12" type="ORF">ACFFPI_21815</name>
</gene>
<evidence type="ECO:0000256" key="2">
    <source>
        <dbReference type="ARBA" id="ARBA00022475"/>
    </source>
</evidence>
<comment type="caution">
    <text evidence="12">The sequence shown here is derived from an EMBL/GenBank/DDBJ whole genome shotgun (WGS) entry which is preliminary data.</text>
</comment>
<evidence type="ECO:0000256" key="6">
    <source>
        <dbReference type="ARBA" id="ARBA00023303"/>
    </source>
</evidence>
<keyword evidence="10" id="KW-0479">Metal-binding</keyword>
<evidence type="ECO:0000256" key="10">
    <source>
        <dbReference type="HAMAP-Rule" id="MF_00454"/>
    </source>
</evidence>
<evidence type="ECO:0000256" key="5">
    <source>
        <dbReference type="ARBA" id="ARBA00023136"/>
    </source>
</evidence>
<dbReference type="RefSeq" id="WP_345037344.1">
    <property type="nucleotide sequence ID" value="NZ_BAABED010000001.1"/>
</dbReference>
<dbReference type="Proteomes" id="UP001589536">
    <property type="component" value="Unassembled WGS sequence"/>
</dbReference>
<keyword evidence="10" id="KW-0813">Transport</keyword>
<name>A0ABV5UX75_9MICC</name>
<comment type="similarity">
    <text evidence="7 10">Belongs to the fluoride channel Fluc/FEX (TC 1.A.43) family.</text>
</comment>
<dbReference type="EMBL" id="JBHMBH010000062">
    <property type="protein sequence ID" value="MFB9716735.1"/>
    <property type="molecule type" value="Genomic_DNA"/>
</dbReference>
<sequence>MKDSSTAPTGAKTPEAPPTDRPSHRPLHLHGRFVLVVAAGGILGASSRYGFGMALPAPDAWPLPTLLINLTGALALGWLLEELARSGPDAGLRRVARLGIGSGFLGAYTTYSTLALDSVHLFGAGRGMGAVWYLAASLFGGAAATTLGIWLGALRHKSAEKKRNSPP</sequence>
<evidence type="ECO:0000313" key="13">
    <source>
        <dbReference type="Proteomes" id="UP001589536"/>
    </source>
</evidence>
<dbReference type="InterPro" id="IPR003691">
    <property type="entry name" value="FluC"/>
</dbReference>
<reference evidence="12 13" key="1">
    <citation type="submission" date="2024-09" db="EMBL/GenBank/DDBJ databases">
        <authorList>
            <person name="Sun Q."/>
            <person name="Mori K."/>
        </authorList>
    </citation>
    <scope>NUCLEOTIDE SEQUENCE [LARGE SCALE GENOMIC DNA]</scope>
    <source>
        <strain evidence="12 13">JCM 13519</strain>
    </source>
</reference>
<evidence type="ECO:0000256" key="7">
    <source>
        <dbReference type="ARBA" id="ARBA00035120"/>
    </source>
</evidence>
<evidence type="ECO:0000256" key="8">
    <source>
        <dbReference type="ARBA" id="ARBA00035585"/>
    </source>
</evidence>
<feature type="binding site" evidence="10">
    <location>
        <position position="106"/>
    </location>
    <ligand>
        <name>Na(+)</name>
        <dbReference type="ChEBI" id="CHEBI:29101"/>
        <note>structural</note>
    </ligand>
</feature>
<keyword evidence="4 10" id="KW-1133">Transmembrane helix</keyword>
<feature type="region of interest" description="Disordered" evidence="11">
    <location>
        <begin position="1"/>
        <end position="24"/>
    </location>
</feature>
<keyword evidence="3 10" id="KW-0812">Transmembrane</keyword>
<evidence type="ECO:0000256" key="11">
    <source>
        <dbReference type="SAM" id="MobiDB-lite"/>
    </source>
</evidence>